<keyword evidence="4" id="KW-1185">Reference proteome</keyword>
<dbReference type="InterPro" id="IPR004143">
    <property type="entry name" value="BPL_LPL_catalytic"/>
</dbReference>
<dbReference type="GO" id="GO:0004077">
    <property type="term" value="F:biotin--[biotin carboxyl-carrier protein] ligase activity"/>
    <property type="evidence" value="ECO:0007669"/>
    <property type="project" value="UniProtKB-EC"/>
</dbReference>
<dbReference type="GO" id="GO:0005737">
    <property type="term" value="C:cytoplasm"/>
    <property type="evidence" value="ECO:0007669"/>
    <property type="project" value="TreeGrafter"/>
</dbReference>
<dbReference type="Proteomes" id="UP000676169">
    <property type="component" value="Chromosome"/>
</dbReference>
<gene>
    <name evidence="3" type="ORF">KBB96_08745</name>
</gene>
<evidence type="ECO:0000256" key="1">
    <source>
        <dbReference type="ARBA" id="ARBA00022598"/>
    </source>
</evidence>
<evidence type="ECO:0000313" key="4">
    <source>
        <dbReference type="Proteomes" id="UP000676169"/>
    </source>
</evidence>
<dbReference type="PANTHER" id="PTHR12835">
    <property type="entry name" value="BIOTIN PROTEIN LIGASE"/>
    <property type="match status" value="1"/>
</dbReference>
<feature type="domain" description="BPL/LPL catalytic" evidence="2">
    <location>
        <begin position="5"/>
        <end position="188"/>
    </location>
</feature>
<keyword evidence="1 3" id="KW-0436">Ligase</keyword>
<dbReference type="SUPFAM" id="SSF55681">
    <property type="entry name" value="Class II aaRS and biotin synthetases"/>
    <property type="match status" value="1"/>
</dbReference>
<dbReference type="EMBL" id="CP073100">
    <property type="protein sequence ID" value="QUE52966.1"/>
    <property type="molecule type" value="Genomic_DNA"/>
</dbReference>
<evidence type="ECO:0000313" key="3">
    <source>
        <dbReference type="EMBL" id="QUE52966.1"/>
    </source>
</evidence>
<reference evidence="3" key="1">
    <citation type="submission" date="2021-04" db="EMBL/GenBank/DDBJ databases">
        <title>Luteolibacter sp. 32A isolated from the skin of an Anderson's salamander (Ambystoma andersonii).</title>
        <authorList>
            <person name="Spergser J."/>
            <person name="Busse H.-J."/>
        </authorList>
    </citation>
    <scope>NUCLEOTIDE SEQUENCE</scope>
    <source>
        <strain evidence="3">32A</strain>
    </source>
</reference>
<dbReference type="RefSeq" id="WP_211634310.1">
    <property type="nucleotide sequence ID" value="NZ_CP073100.1"/>
</dbReference>
<dbReference type="EC" id="6.3.4.15" evidence="3"/>
<protein>
    <submittedName>
        <fullName evidence="3">Biotin--[acetyl-CoA-carboxylase] ligase</fullName>
        <ecNumber evidence="3">6.3.4.15</ecNumber>
    </submittedName>
</protein>
<dbReference type="PROSITE" id="PS51733">
    <property type="entry name" value="BPL_LPL_CATALYTIC"/>
    <property type="match status" value="1"/>
</dbReference>
<accession>A0A975J2T2</accession>
<dbReference type="AlphaFoldDB" id="A0A975J2T2"/>
<name>A0A975J2T2_9BACT</name>
<dbReference type="InterPro" id="IPR004408">
    <property type="entry name" value="Biotin_CoA_COase_ligase"/>
</dbReference>
<organism evidence="3 4">
    <name type="scientific">Luteolibacter ambystomatis</name>
    <dbReference type="NCBI Taxonomy" id="2824561"/>
    <lineage>
        <taxon>Bacteria</taxon>
        <taxon>Pseudomonadati</taxon>
        <taxon>Verrucomicrobiota</taxon>
        <taxon>Verrucomicrobiia</taxon>
        <taxon>Verrucomicrobiales</taxon>
        <taxon>Verrucomicrobiaceae</taxon>
        <taxon>Luteolibacter</taxon>
    </lineage>
</organism>
<proteinExistence type="predicted"/>
<evidence type="ECO:0000259" key="2">
    <source>
        <dbReference type="PROSITE" id="PS51733"/>
    </source>
</evidence>
<dbReference type="NCBIfam" id="TIGR00121">
    <property type="entry name" value="birA_ligase"/>
    <property type="match status" value="1"/>
</dbReference>
<dbReference type="PANTHER" id="PTHR12835:SF5">
    <property type="entry name" value="BIOTIN--PROTEIN LIGASE"/>
    <property type="match status" value="1"/>
</dbReference>
<dbReference type="Gene3D" id="3.30.930.10">
    <property type="entry name" value="Bira Bifunctional Protein, Domain 2"/>
    <property type="match status" value="1"/>
</dbReference>
<dbReference type="InterPro" id="IPR045864">
    <property type="entry name" value="aa-tRNA-synth_II/BPL/LPL"/>
</dbReference>
<dbReference type="CDD" id="cd16442">
    <property type="entry name" value="BPL"/>
    <property type="match status" value="1"/>
</dbReference>
<dbReference type="Pfam" id="PF03099">
    <property type="entry name" value="BPL_LplA_LipB"/>
    <property type="match status" value="1"/>
</dbReference>
<sequence>MNAVEEFTAIGPLLPDDMRLYIREEIDSTNDEVRRLAEAGAADGAVVIANRQTSGRGRRGAAWVCPPGEALAFSVLARPAEPAGLWPRLALAAGLAVAEALELHGVTAGIKWPNDVWIDGRKICGVLVESGGHHVVIGIGVNVNVAEFPAELADSATSLWLETGEPVDRAGVFAEILRRLDVRRHQIGVDFPLLLDAVRSRCVLTGRRIRLMSADGLREGFCEGIGTGGELLLSVDGRLERILQADEVRVVE</sequence>
<dbReference type="KEGG" id="lamb:KBB96_08745"/>